<name>A0AAD8UJG3_GLOAC</name>
<dbReference type="PANTHER" id="PTHR14624:SF0">
    <property type="entry name" value="POLYPRENOL REDUCTASE"/>
    <property type="match status" value="1"/>
</dbReference>
<evidence type="ECO:0000313" key="7">
    <source>
        <dbReference type="EMBL" id="KAK1722364.1"/>
    </source>
</evidence>
<evidence type="ECO:0000256" key="3">
    <source>
        <dbReference type="ARBA" id="ARBA00022989"/>
    </source>
</evidence>
<keyword evidence="5" id="KW-0560">Oxidoreductase</keyword>
<evidence type="ECO:0000256" key="2">
    <source>
        <dbReference type="ARBA" id="ARBA00022692"/>
    </source>
</evidence>
<keyword evidence="3 5" id="KW-1133">Transmembrane helix</keyword>
<reference evidence="7" key="1">
    <citation type="submission" date="2021-12" db="EMBL/GenBank/DDBJ databases">
        <title>Comparative genomics, transcriptomics and evolutionary studies reveal genomic signatures of adaptation to plant cell wall in hemibiotrophic fungi.</title>
        <authorList>
            <consortium name="DOE Joint Genome Institute"/>
            <person name="Baroncelli R."/>
            <person name="Diaz J.F."/>
            <person name="Benocci T."/>
            <person name="Peng M."/>
            <person name="Battaglia E."/>
            <person name="Haridas S."/>
            <person name="Andreopoulos W."/>
            <person name="Labutti K."/>
            <person name="Pangilinan J."/>
            <person name="Floch G.L."/>
            <person name="Makela M.R."/>
            <person name="Henrissat B."/>
            <person name="Grigoriev I.V."/>
            <person name="Crouch J.A."/>
            <person name="De Vries R.P."/>
            <person name="Sukno S.A."/>
            <person name="Thon M.R."/>
        </authorList>
    </citation>
    <scope>NUCLEOTIDE SEQUENCE</scope>
    <source>
        <strain evidence="7">CBS 112980</strain>
    </source>
</reference>
<feature type="transmembrane region" description="Helical" evidence="5">
    <location>
        <begin position="122"/>
        <end position="140"/>
    </location>
</feature>
<feature type="transmembrane region" description="Helical" evidence="5">
    <location>
        <begin position="12"/>
        <end position="30"/>
    </location>
</feature>
<dbReference type="PROSITE" id="PS50244">
    <property type="entry name" value="S5A_REDUCTASE"/>
    <property type="match status" value="1"/>
</dbReference>
<dbReference type="EMBL" id="JAHMHS010000080">
    <property type="protein sequence ID" value="KAK1722364.1"/>
    <property type="molecule type" value="Genomic_DNA"/>
</dbReference>
<dbReference type="InterPro" id="IPR001104">
    <property type="entry name" value="3-oxo-5_a-steroid_4-DH_C"/>
</dbReference>
<dbReference type="InterPro" id="IPR039698">
    <property type="entry name" value="Dfg10/SRD5A3"/>
</dbReference>
<feature type="transmembrane region" description="Helical" evidence="5">
    <location>
        <begin position="83"/>
        <end position="102"/>
    </location>
</feature>
<comment type="catalytic activity">
    <reaction evidence="5">
        <text>a di-trans,poly-cis-dolichal + NADP(+) = a di-trans,poly-cis-polyprenal + NADPH + H(+)</text>
        <dbReference type="Rhea" id="RHEA:80727"/>
        <dbReference type="Rhea" id="RHEA-COMP:19536"/>
        <dbReference type="Rhea" id="RHEA-COMP:19537"/>
        <dbReference type="ChEBI" id="CHEBI:15378"/>
        <dbReference type="ChEBI" id="CHEBI:57783"/>
        <dbReference type="ChEBI" id="CHEBI:58349"/>
        <dbReference type="ChEBI" id="CHEBI:231623"/>
        <dbReference type="ChEBI" id="CHEBI:231637"/>
        <dbReference type="EC" id="1.3.1.94"/>
    </reaction>
    <physiologicalReaction direction="right-to-left" evidence="5">
        <dbReference type="Rhea" id="RHEA:80729"/>
    </physiologicalReaction>
</comment>
<organism evidence="7 8">
    <name type="scientific">Glomerella acutata</name>
    <name type="common">Colletotrichum acutatum</name>
    <dbReference type="NCBI Taxonomy" id="27357"/>
    <lineage>
        <taxon>Eukaryota</taxon>
        <taxon>Fungi</taxon>
        <taxon>Dikarya</taxon>
        <taxon>Ascomycota</taxon>
        <taxon>Pezizomycotina</taxon>
        <taxon>Sordariomycetes</taxon>
        <taxon>Hypocreomycetidae</taxon>
        <taxon>Glomerellales</taxon>
        <taxon>Glomerellaceae</taxon>
        <taxon>Colletotrichum</taxon>
        <taxon>Colletotrichum acutatum species complex</taxon>
    </lineage>
</organism>
<evidence type="ECO:0000256" key="4">
    <source>
        <dbReference type="ARBA" id="ARBA00023136"/>
    </source>
</evidence>
<comment type="caution">
    <text evidence="7">The sequence shown here is derived from an EMBL/GenBank/DDBJ whole genome shotgun (WGS) entry which is preliminary data.</text>
</comment>
<proteinExistence type="inferred from homology"/>
<evidence type="ECO:0000259" key="6">
    <source>
        <dbReference type="Pfam" id="PF02544"/>
    </source>
</evidence>
<comment type="function">
    <text evidence="5">Plays a key role in early steps of protein N-linked glycosylation by being involved in the conversion of polyprenol into dolichol. Acts as a polyprenal reductase that mediates the reduction of polyprenal into dolichal in a NADP-dependent mechanism. Dolichols are required for the synthesis of dolichol-linked monosaccharides and the oligosaccharide precursor used for N-glycosylation.</text>
</comment>
<evidence type="ECO:0000256" key="1">
    <source>
        <dbReference type="ARBA" id="ARBA00004127"/>
    </source>
</evidence>
<feature type="transmembrane region" description="Helical" evidence="5">
    <location>
        <begin position="161"/>
        <end position="181"/>
    </location>
</feature>
<keyword evidence="2 5" id="KW-0812">Transmembrane</keyword>
<dbReference type="GO" id="GO:0006488">
    <property type="term" value="P:dolichol-linked oligosaccharide biosynthetic process"/>
    <property type="evidence" value="ECO:0007669"/>
    <property type="project" value="UniProtKB-UniRule"/>
</dbReference>
<keyword evidence="8" id="KW-1185">Reference proteome</keyword>
<dbReference type="GO" id="GO:0102389">
    <property type="term" value="F:polyprenol reductase activity"/>
    <property type="evidence" value="ECO:0007669"/>
    <property type="project" value="UniProtKB-UniRule"/>
</dbReference>
<comment type="pathway">
    <text evidence="5">Protein modification; protein glycosylation.</text>
</comment>
<keyword evidence="5" id="KW-0256">Endoplasmic reticulum</keyword>
<dbReference type="RefSeq" id="XP_060362419.1">
    <property type="nucleotide sequence ID" value="XM_060503025.1"/>
</dbReference>
<keyword evidence="4 5" id="KW-0472">Membrane</keyword>
<feature type="domain" description="3-oxo-5-alpha-steroid 4-dehydrogenase C-terminal" evidence="6">
    <location>
        <begin position="218"/>
        <end position="329"/>
    </location>
</feature>
<keyword evidence="5" id="KW-0521">NADP</keyword>
<gene>
    <name evidence="7" type="ORF">BDZ83DRAFT_427829</name>
</gene>
<accession>A0AAD8UJG3</accession>
<dbReference type="PANTHER" id="PTHR14624">
    <property type="entry name" value="DFG10 PROTEIN"/>
    <property type="match status" value="1"/>
</dbReference>
<sequence length="329" mass="36425">MDALSALPPAQWCQIFFGLSTAVVLAIQVVPKTTQRLLLDYGARSPANTTDTDDRTEEATGANGLDLFTQAAKAVTSFGQIPHAWFMHFYVASVAGSAFWAWQYIQSGSFMAIISARQAASGGPYVSFEQAVLVWTLMALQGTRRLYECLFVMRPGSSKMWFVHWLLGLGFYLCMSVSVWVDGSGEDCHHPLPDTHSPFPAALRQEARPNLEGLLSPGVVAGTVAYLCGWSNQHKCHKHLASLKKYSLPERGLFRYLICPHYTCECLIYLGLAMIAAPKGHIVNRTLMGALWFIVANLGTTADGTKQWYVQKFGAEKVASKWRMIPFVF</sequence>
<dbReference type="Pfam" id="PF02544">
    <property type="entry name" value="Steroid_dh"/>
    <property type="match status" value="1"/>
</dbReference>
<dbReference type="GO" id="GO:0003865">
    <property type="term" value="F:3-oxo-5-alpha-steroid 4-dehydrogenase activity"/>
    <property type="evidence" value="ECO:0007669"/>
    <property type="project" value="TreeGrafter"/>
</dbReference>
<evidence type="ECO:0000256" key="5">
    <source>
        <dbReference type="RuleBase" id="RU367081"/>
    </source>
</evidence>
<comment type="similarity">
    <text evidence="5">Belongs to the steroid 5-alpha reductase family. Polyprenal reductase subfamily.</text>
</comment>
<comment type="subcellular location">
    <subcellularLocation>
        <location evidence="1">Endomembrane system</location>
        <topology evidence="1">Multi-pass membrane protein</topology>
    </subcellularLocation>
    <subcellularLocation>
        <location evidence="5">Endoplasmic reticulum membrane</location>
    </subcellularLocation>
</comment>
<protein>
    <recommendedName>
        <fullName evidence="5">Polyprenal reductase</fullName>
        <ecNumber evidence="5">1.3.1.94</ecNumber>
    </recommendedName>
</protein>
<evidence type="ECO:0000313" key="8">
    <source>
        <dbReference type="Proteomes" id="UP001244207"/>
    </source>
</evidence>
<dbReference type="GO" id="GO:0160198">
    <property type="term" value="F:polyprenal reductase activity"/>
    <property type="evidence" value="ECO:0007669"/>
    <property type="project" value="UniProtKB-EC"/>
</dbReference>
<dbReference type="Proteomes" id="UP001244207">
    <property type="component" value="Unassembled WGS sequence"/>
</dbReference>
<dbReference type="EC" id="1.3.1.94" evidence="5"/>
<dbReference type="AlphaFoldDB" id="A0AAD8UJG3"/>
<dbReference type="GO" id="GO:0005789">
    <property type="term" value="C:endoplasmic reticulum membrane"/>
    <property type="evidence" value="ECO:0007669"/>
    <property type="project" value="UniProtKB-SubCell"/>
</dbReference>
<dbReference type="GeneID" id="85386924"/>
<dbReference type="GO" id="GO:0016095">
    <property type="term" value="P:polyprenol catabolic process"/>
    <property type="evidence" value="ECO:0007669"/>
    <property type="project" value="UniProtKB-UniRule"/>
</dbReference>